<keyword evidence="4" id="KW-1133">Transmembrane helix</keyword>
<evidence type="ECO:0008006" key="7">
    <source>
        <dbReference type="Google" id="ProtNLM"/>
    </source>
</evidence>
<evidence type="ECO:0000313" key="5">
    <source>
        <dbReference type="EMBL" id="SFB13460.1"/>
    </source>
</evidence>
<evidence type="ECO:0000313" key="6">
    <source>
        <dbReference type="Proteomes" id="UP000243799"/>
    </source>
</evidence>
<feature type="compositionally biased region" description="Low complexity" evidence="3">
    <location>
        <begin position="1"/>
        <end position="17"/>
    </location>
</feature>
<dbReference type="PANTHER" id="PTHR37042">
    <property type="entry name" value="OUTER MEMBRANE PROTEIN RV1973"/>
    <property type="match status" value="1"/>
</dbReference>
<dbReference type="EMBL" id="FOKG01000005">
    <property type="protein sequence ID" value="SFB13460.1"/>
    <property type="molecule type" value="Genomic_DNA"/>
</dbReference>
<name>A0A1I0YLX1_9PSEU</name>
<dbReference type="RefSeq" id="WP_143101813.1">
    <property type="nucleotide sequence ID" value="NZ_FOKG01000005.1"/>
</dbReference>
<protein>
    <recommendedName>
        <fullName evidence="7">Mce-associated membrane protein</fullName>
    </recommendedName>
</protein>
<feature type="compositionally biased region" description="Acidic residues" evidence="3">
    <location>
        <begin position="53"/>
        <end position="66"/>
    </location>
</feature>
<reference evidence="6" key="1">
    <citation type="submission" date="2016-10" db="EMBL/GenBank/DDBJ databases">
        <authorList>
            <person name="Varghese N."/>
            <person name="Submissions S."/>
        </authorList>
    </citation>
    <scope>NUCLEOTIDE SEQUENCE [LARGE SCALE GENOMIC DNA]</scope>
    <source>
        <strain evidence="6">CGMCC 4.3568</strain>
    </source>
</reference>
<evidence type="ECO:0000256" key="3">
    <source>
        <dbReference type="SAM" id="MobiDB-lite"/>
    </source>
</evidence>
<evidence type="ECO:0000256" key="2">
    <source>
        <dbReference type="ARBA" id="ARBA00023136"/>
    </source>
</evidence>
<evidence type="ECO:0000256" key="4">
    <source>
        <dbReference type="SAM" id="Phobius"/>
    </source>
</evidence>
<dbReference type="STRING" id="490629.SAMN05216266_105133"/>
<organism evidence="5 6">
    <name type="scientific">Amycolatopsis marina</name>
    <dbReference type="NCBI Taxonomy" id="490629"/>
    <lineage>
        <taxon>Bacteria</taxon>
        <taxon>Bacillati</taxon>
        <taxon>Actinomycetota</taxon>
        <taxon>Actinomycetes</taxon>
        <taxon>Pseudonocardiales</taxon>
        <taxon>Pseudonocardiaceae</taxon>
        <taxon>Amycolatopsis</taxon>
    </lineage>
</organism>
<dbReference type="OrthoDB" id="5188486at2"/>
<dbReference type="PANTHER" id="PTHR37042:SF4">
    <property type="entry name" value="OUTER MEMBRANE PROTEIN RV1973"/>
    <property type="match status" value="1"/>
</dbReference>
<feature type="transmembrane region" description="Helical" evidence="4">
    <location>
        <begin position="80"/>
        <end position="99"/>
    </location>
</feature>
<comment type="subcellular location">
    <subcellularLocation>
        <location evidence="1">Membrane</location>
    </subcellularLocation>
</comment>
<proteinExistence type="predicted"/>
<dbReference type="Proteomes" id="UP000243799">
    <property type="component" value="Unassembled WGS sequence"/>
</dbReference>
<feature type="region of interest" description="Disordered" evidence="3">
    <location>
        <begin position="1"/>
        <end position="72"/>
    </location>
</feature>
<gene>
    <name evidence="5" type="ORF">SAMN05216266_105133</name>
</gene>
<dbReference type="GO" id="GO:0016020">
    <property type="term" value="C:membrane"/>
    <property type="evidence" value="ECO:0007669"/>
    <property type="project" value="UniProtKB-SubCell"/>
</dbReference>
<keyword evidence="2 4" id="KW-0472">Membrane</keyword>
<sequence>MALPDADAADTSEASADPGDSPNDGGDAESEPTTKRPSPHPRVEPAAAGESDRSEEEPQPEESSNEDEVRREPLRTRSTALLLLIACTLAAAGIVGWLWSGERAATARESASRDAVAAATDAALALTGLSYQHHEQDLARLREVTTGEFRQQLDAQADAFAETLATHQVESEGTVVAAGVEERDAEQATVVVIAEATVDNTESETGDRRQYRMRLGMTHEDGRWLVHGLEFLS</sequence>
<accession>A0A1I0YLX1</accession>
<evidence type="ECO:0000256" key="1">
    <source>
        <dbReference type="ARBA" id="ARBA00004370"/>
    </source>
</evidence>
<keyword evidence="6" id="KW-1185">Reference proteome</keyword>
<dbReference type="AlphaFoldDB" id="A0A1I0YLX1"/>
<keyword evidence="4" id="KW-0812">Transmembrane</keyword>